<protein>
    <submittedName>
        <fullName evidence="1">Uncharacterized protein</fullName>
    </submittedName>
</protein>
<evidence type="ECO:0000313" key="1">
    <source>
        <dbReference type="EMBL" id="KAK3260642.1"/>
    </source>
</evidence>
<name>A0AAE0KTY0_9CHLO</name>
<gene>
    <name evidence="1" type="ORF">CYMTET_30417</name>
</gene>
<keyword evidence="2" id="KW-1185">Reference proteome</keyword>
<proteinExistence type="predicted"/>
<sequence>MRWKVVEGPLKSEVAEGPLKTEVVEGPLKSEDVEGPLKSEDVEGPLTSEVSVLSSALTSNNASQTGGALAVLELTEVAITDSVLSGTAVDGGGIHVGQCARSVSLNDTLFLPGTSAMRGGSMYLEFPHNATRLSLRNVTFNNSATTALGPHVFWEHHADTSHIQCSSDEWSVELAVPQCTSCSWPSDTALFVSTATSFLVVSAVGTGSWTPSAPIRVRSSEVITPPLTYLAEGAARSLHPKVLFSRRCGSQLTP</sequence>
<dbReference type="AlphaFoldDB" id="A0AAE0KTY0"/>
<organism evidence="1 2">
    <name type="scientific">Cymbomonas tetramitiformis</name>
    <dbReference type="NCBI Taxonomy" id="36881"/>
    <lineage>
        <taxon>Eukaryota</taxon>
        <taxon>Viridiplantae</taxon>
        <taxon>Chlorophyta</taxon>
        <taxon>Pyramimonadophyceae</taxon>
        <taxon>Pyramimonadales</taxon>
        <taxon>Pyramimonadaceae</taxon>
        <taxon>Cymbomonas</taxon>
    </lineage>
</organism>
<accession>A0AAE0KTY0</accession>
<reference evidence="1 2" key="1">
    <citation type="journal article" date="2015" name="Genome Biol. Evol.">
        <title>Comparative Genomics of a Bacterivorous Green Alga Reveals Evolutionary Causalities and Consequences of Phago-Mixotrophic Mode of Nutrition.</title>
        <authorList>
            <person name="Burns J.A."/>
            <person name="Paasch A."/>
            <person name="Narechania A."/>
            <person name="Kim E."/>
        </authorList>
    </citation>
    <scope>NUCLEOTIDE SEQUENCE [LARGE SCALE GENOMIC DNA]</scope>
    <source>
        <strain evidence="1 2">PLY_AMNH</strain>
    </source>
</reference>
<dbReference type="Proteomes" id="UP001190700">
    <property type="component" value="Unassembled WGS sequence"/>
</dbReference>
<evidence type="ECO:0000313" key="2">
    <source>
        <dbReference type="Proteomes" id="UP001190700"/>
    </source>
</evidence>
<comment type="caution">
    <text evidence="1">The sequence shown here is derived from an EMBL/GenBank/DDBJ whole genome shotgun (WGS) entry which is preliminary data.</text>
</comment>
<dbReference type="EMBL" id="LGRX02017549">
    <property type="protein sequence ID" value="KAK3260642.1"/>
    <property type="molecule type" value="Genomic_DNA"/>
</dbReference>